<dbReference type="RefSeq" id="WP_209142512.1">
    <property type="nucleotide sequence ID" value="NZ_JAGHKO010000011.1"/>
</dbReference>
<dbReference type="Proteomes" id="UP000677244">
    <property type="component" value="Unassembled WGS sequence"/>
</dbReference>
<gene>
    <name evidence="3" type="ORF">J7I42_28140</name>
</gene>
<feature type="region of interest" description="Disordered" evidence="2">
    <location>
        <begin position="1"/>
        <end position="21"/>
    </location>
</feature>
<accession>A0ABS3Z3H3</accession>
<evidence type="ECO:0000256" key="2">
    <source>
        <dbReference type="SAM" id="MobiDB-lite"/>
    </source>
</evidence>
<evidence type="ECO:0008006" key="5">
    <source>
        <dbReference type="Google" id="ProtNLM"/>
    </source>
</evidence>
<feature type="compositionally biased region" description="Basic and acidic residues" evidence="2">
    <location>
        <begin position="8"/>
        <end position="21"/>
    </location>
</feature>
<proteinExistence type="predicted"/>
<keyword evidence="4" id="KW-1185">Reference proteome</keyword>
<protein>
    <recommendedName>
        <fullName evidence="5">HTH OST-type domain-containing protein</fullName>
    </recommendedName>
</protein>
<evidence type="ECO:0000256" key="1">
    <source>
        <dbReference type="SAM" id="Coils"/>
    </source>
</evidence>
<evidence type="ECO:0000313" key="4">
    <source>
        <dbReference type="Proteomes" id="UP000677244"/>
    </source>
</evidence>
<comment type="caution">
    <text evidence="3">The sequence shown here is derived from an EMBL/GenBank/DDBJ whole genome shotgun (WGS) entry which is preliminary data.</text>
</comment>
<name>A0ABS3Z3H3_9BACT</name>
<organism evidence="3 4">
    <name type="scientific">Niastella soli</name>
    <dbReference type="NCBI Taxonomy" id="2821487"/>
    <lineage>
        <taxon>Bacteria</taxon>
        <taxon>Pseudomonadati</taxon>
        <taxon>Bacteroidota</taxon>
        <taxon>Chitinophagia</taxon>
        <taxon>Chitinophagales</taxon>
        <taxon>Chitinophagaceae</taxon>
        <taxon>Niastella</taxon>
    </lineage>
</organism>
<sequence>MNSHTPLKSREAAKIKSDSPEKMQQAIEELQITVAMQYDLLKKTLTENELLQQKVRKLEEQLNDNRNNDGYGSTSSWISKIVFTLQQENRPLRSPELITLLEKREPALAEHYNKVQYFSAFLSNAVKYGRVIQQKMKGVRGYYYLLPHWLDERGNVRSEFHKKML</sequence>
<keyword evidence="1" id="KW-0175">Coiled coil</keyword>
<reference evidence="3 4" key="1">
    <citation type="submission" date="2021-03" db="EMBL/GenBank/DDBJ databases">
        <title>Assistant Professor.</title>
        <authorList>
            <person name="Huq M.A."/>
        </authorList>
    </citation>
    <scope>NUCLEOTIDE SEQUENCE [LARGE SCALE GENOMIC DNA]</scope>
    <source>
        <strain evidence="3 4">MAH-29</strain>
    </source>
</reference>
<dbReference type="EMBL" id="JAGHKO010000011">
    <property type="protein sequence ID" value="MBO9204190.1"/>
    <property type="molecule type" value="Genomic_DNA"/>
</dbReference>
<evidence type="ECO:0000313" key="3">
    <source>
        <dbReference type="EMBL" id="MBO9204190.1"/>
    </source>
</evidence>
<feature type="coiled-coil region" evidence="1">
    <location>
        <begin position="41"/>
        <end position="68"/>
    </location>
</feature>